<protein>
    <submittedName>
        <fullName evidence="1">5613_t:CDS:1</fullName>
    </submittedName>
</protein>
<dbReference type="OrthoDB" id="2439183at2759"/>
<comment type="caution">
    <text evidence="1">The sequence shown here is derived from an EMBL/GenBank/DDBJ whole genome shotgun (WGS) entry which is preliminary data.</text>
</comment>
<gene>
    <name evidence="1" type="ORF">AGERDE_LOCUS4021</name>
</gene>
<keyword evidence="2" id="KW-1185">Reference proteome</keyword>
<proteinExistence type="predicted"/>
<organism evidence="1 2">
    <name type="scientific">Ambispora gerdemannii</name>
    <dbReference type="NCBI Taxonomy" id="144530"/>
    <lineage>
        <taxon>Eukaryota</taxon>
        <taxon>Fungi</taxon>
        <taxon>Fungi incertae sedis</taxon>
        <taxon>Mucoromycota</taxon>
        <taxon>Glomeromycotina</taxon>
        <taxon>Glomeromycetes</taxon>
        <taxon>Archaeosporales</taxon>
        <taxon>Ambisporaceae</taxon>
        <taxon>Ambispora</taxon>
    </lineage>
</organism>
<dbReference type="EMBL" id="CAJVPL010000432">
    <property type="protein sequence ID" value="CAG8496408.1"/>
    <property type="molecule type" value="Genomic_DNA"/>
</dbReference>
<accession>A0A9N9EWV7</accession>
<dbReference type="AlphaFoldDB" id="A0A9N9EWV7"/>
<reference evidence="1" key="1">
    <citation type="submission" date="2021-06" db="EMBL/GenBank/DDBJ databases">
        <authorList>
            <person name="Kallberg Y."/>
            <person name="Tangrot J."/>
            <person name="Rosling A."/>
        </authorList>
    </citation>
    <scope>NUCLEOTIDE SEQUENCE</scope>
    <source>
        <strain evidence="1">MT106</strain>
    </source>
</reference>
<sequence length="212" mass="23530">MFNTYPSQNLEDEVAEEKYFEPVIINAALNSKKKSKTGFTPDRWRPRPIREMDLTIMVPPNQTLDDLLEEVRRDAAEKSTPTDDGAGISADMFFSASGSKGAAASTSASVDFRSPSTSFFEESVGNEEVIAGPSGTFHIQEQQPPPQVQVTDRSFGFSGMTNNQIVSIKKKSTTKKPQPPVDTNQIPIPEEEIEDYGIVGRLGMFIRHLWGW</sequence>
<evidence type="ECO:0000313" key="1">
    <source>
        <dbReference type="EMBL" id="CAG8496408.1"/>
    </source>
</evidence>
<name>A0A9N9EWV7_9GLOM</name>
<evidence type="ECO:0000313" key="2">
    <source>
        <dbReference type="Proteomes" id="UP000789831"/>
    </source>
</evidence>
<dbReference type="Proteomes" id="UP000789831">
    <property type="component" value="Unassembled WGS sequence"/>
</dbReference>